<gene>
    <name evidence="1" type="ORF">N656DRAFT_777272</name>
</gene>
<dbReference type="EMBL" id="MU853337">
    <property type="protein sequence ID" value="KAK4114119.1"/>
    <property type="molecule type" value="Genomic_DNA"/>
</dbReference>
<sequence>MEYCVQNISSGPCVRSLIDYLSRWLPDGRRDPLLGWGLRLSHRFPPNPAQQAVIQPADVNS</sequence>
<name>A0AAN6TGN8_9PEZI</name>
<evidence type="ECO:0000313" key="2">
    <source>
        <dbReference type="Proteomes" id="UP001302812"/>
    </source>
</evidence>
<keyword evidence="2" id="KW-1185">Reference proteome</keyword>
<protein>
    <submittedName>
        <fullName evidence="1">Uncharacterized protein</fullName>
    </submittedName>
</protein>
<proteinExistence type="predicted"/>
<evidence type="ECO:0000313" key="1">
    <source>
        <dbReference type="EMBL" id="KAK4114119.1"/>
    </source>
</evidence>
<organism evidence="1 2">
    <name type="scientific">Canariomyces notabilis</name>
    <dbReference type="NCBI Taxonomy" id="2074819"/>
    <lineage>
        <taxon>Eukaryota</taxon>
        <taxon>Fungi</taxon>
        <taxon>Dikarya</taxon>
        <taxon>Ascomycota</taxon>
        <taxon>Pezizomycotina</taxon>
        <taxon>Sordariomycetes</taxon>
        <taxon>Sordariomycetidae</taxon>
        <taxon>Sordariales</taxon>
        <taxon>Chaetomiaceae</taxon>
        <taxon>Canariomyces</taxon>
    </lineage>
</organism>
<accession>A0AAN6TGN8</accession>
<dbReference type="GeneID" id="89938914"/>
<reference evidence="1" key="1">
    <citation type="journal article" date="2023" name="Mol. Phylogenet. Evol.">
        <title>Genome-scale phylogeny and comparative genomics of the fungal order Sordariales.</title>
        <authorList>
            <person name="Hensen N."/>
            <person name="Bonometti L."/>
            <person name="Westerberg I."/>
            <person name="Brannstrom I.O."/>
            <person name="Guillou S."/>
            <person name="Cros-Aarteil S."/>
            <person name="Calhoun S."/>
            <person name="Haridas S."/>
            <person name="Kuo A."/>
            <person name="Mondo S."/>
            <person name="Pangilinan J."/>
            <person name="Riley R."/>
            <person name="LaButti K."/>
            <person name="Andreopoulos B."/>
            <person name="Lipzen A."/>
            <person name="Chen C."/>
            <person name="Yan M."/>
            <person name="Daum C."/>
            <person name="Ng V."/>
            <person name="Clum A."/>
            <person name="Steindorff A."/>
            <person name="Ohm R.A."/>
            <person name="Martin F."/>
            <person name="Silar P."/>
            <person name="Natvig D.O."/>
            <person name="Lalanne C."/>
            <person name="Gautier V."/>
            <person name="Ament-Velasquez S.L."/>
            <person name="Kruys A."/>
            <person name="Hutchinson M.I."/>
            <person name="Powell A.J."/>
            <person name="Barry K."/>
            <person name="Miller A.N."/>
            <person name="Grigoriev I.V."/>
            <person name="Debuchy R."/>
            <person name="Gladieux P."/>
            <person name="Hiltunen Thoren M."/>
            <person name="Johannesson H."/>
        </authorList>
    </citation>
    <scope>NUCLEOTIDE SEQUENCE</scope>
    <source>
        <strain evidence="1">CBS 508.74</strain>
    </source>
</reference>
<dbReference type="RefSeq" id="XP_064671689.1">
    <property type="nucleotide sequence ID" value="XM_064814789.1"/>
</dbReference>
<dbReference type="AlphaFoldDB" id="A0AAN6TGN8"/>
<reference evidence="1" key="2">
    <citation type="submission" date="2023-05" db="EMBL/GenBank/DDBJ databases">
        <authorList>
            <consortium name="Lawrence Berkeley National Laboratory"/>
            <person name="Steindorff A."/>
            <person name="Hensen N."/>
            <person name="Bonometti L."/>
            <person name="Westerberg I."/>
            <person name="Brannstrom I.O."/>
            <person name="Guillou S."/>
            <person name="Cros-Aarteil S."/>
            <person name="Calhoun S."/>
            <person name="Haridas S."/>
            <person name="Kuo A."/>
            <person name="Mondo S."/>
            <person name="Pangilinan J."/>
            <person name="Riley R."/>
            <person name="Labutti K."/>
            <person name="Andreopoulos B."/>
            <person name="Lipzen A."/>
            <person name="Chen C."/>
            <person name="Yanf M."/>
            <person name="Daum C."/>
            <person name="Ng V."/>
            <person name="Clum A."/>
            <person name="Ohm R."/>
            <person name="Martin F."/>
            <person name="Silar P."/>
            <person name="Natvig D."/>
            <person name="Lalanne C."/>
            <person name="Gautier V."/>
            <person name="Ament-Velasquez S.L."/>
            <person name="Kruys A."/>
            <person name="Hutchinson M.I."/>
            <person name="Powell A.J."/>
            <person name="Barry K."/>
            <person name="Miller A.N."/>
            <person name="Grigoriev I.V."/>
            <person name="Debuchy R."/>
            <person name="Gladieux P."/>
            <person name="Thoren M.H."/>
            <person name="Johannesson H."/>
        </authorList>
    </citation>
    <scope>NUCLEOTIDE SEQUENCE</scope>
    <source>
        <strain evidence="1">CBS 508.74</strain>
    </source>
</reference>
<comment type="caution">
    <text evidence="1">The sequence shown here is derived from an EMBL/GenBank/DDBJ whole genome shotgun (WGS) entry which is preliminary data.</text>
</comment>
<dbReference type="Proteomes" id="UP001302812">
    <property type="component" value="Unassembled WGS sequence"/>
</dbReference>